<protein>
    <recommendedName>
        <fullName evidence="4">S-adenosyl-methyltransferase</fullName>
    </recommendedName>
</protein>
<dbReference type="RefSeq" id="WP_115807839.1">
    <property type="nucleotide sequence ID" value="NZ_JABFDI010000002.1"/>
</dbReference>
<keyword evidence="1" id="KW-0175">Coiled coil</keyword>
<organism evidence="2 3">
    <name type="scientific">Winogradskyella pacifica</name>
    <dbReference type="NCBI Taxonomy" id="664642"/>
    <lineage>
        <taxon>Bacteria</taxon>
        <taxon>Pseudomonadati</taxon>
        <taxon>Bacteroidota</taxon>
        <taxon>Flavobacteriia</taxon>
        <taxon>Flavobacteriales</taxon>
        <taxon>Flavobacteriaceae</taxon>
        <taxon>Winogradskyella</taxon>
    </lineage>
</organism>
<dbReference type="Proteomes" id="UP000256919">
    <property type="component" value="Unassembled WGS sequence"/>
</dbReference>
<evidence type="ECO:0000256" key="1">
    <source>
        <dbReference type="SAM" id="Coils"/>
    </source>
</evidence>
<gene>
    <name evidence="2" type="ORF">DFQ09_101320</name>
</gene>
<evidence type="ECO:0000313" key="2">
    <source>
        <dbReference type="EMBL" id="REE27488.1"/>
    </source>
</evidence>
<name>A0A3D9N3X8_9FLAO</name>
<dbReference type="OrthoDB" id="1132266at2"/>
<reference evidence="2 3" key="1">
    <citation type="submission" date="2018-07" db="EMBL/GenBank/DDBJ databases">
        <title>Genomic Encyclopedia of Type Strains, Phase III (KMG-III): the genomes of soil and plant-associated and newly described type strains.</title>
        <authorList>
            <person name="Whitman W."/>
        </authorList>
    </citation>
    <scope>NUCLEOTIDE SEQUENCE [LARGE SCALE GENOMIC DNA]</scope>
    <source>
        <strain evidence="2 3">CECT 7948</strain>
    </source>
</reference>
<comment type="caution">
    <text evidence="2">The sequence shown here is derived from an EMBL/GenBank/DDBJ whole genome shotgun (WGS) entry which is preliminary data.</text>
</comment>
<feature type="coiled-coil region" evidence="1">
    <location>
        <begin position="43"/>
        <end position="70"/>
    </location>
</feature>
<evidence type="ECO:0008006" key="4">
    <source>
        <dbReference type="Google" id="ProtNLM"/>
    </source>
</evidence>
<keyword evidence="3" id="KW-1185">Reference proteome</keyword>
<dbReference type="AlphaFoldDB" id="A0A3D9N3X8"/>
<dbReference type="EMBL" id="QREI01000001">
    <property type="protein sequence ID" value="REE27488.1"/>
    <property type="molecule type" value="Genomic_DNA"/>
</dbReference>
<sequence>MKKNIYSILRGKFLISDDSFKNWRIIIFISFLAIIMIASSHSADQKVYEIANLTNEVKELRSAFVDKRGRLMQLKKESFVEAEMKEKDIGISLNPPTKIIVKSSKPVK</sequence>
<dbReference type="Pfam" id="PF19579">
    <property type="entry name" value="FtsL_2"/>
    <property type="match status" value="1"/>
</dbReference>
<dbReference type="InterPro" id="IPR045755">
    <property type="entry name" value="FtsL-like"/>
</dbReference>
<evidence type="ECO:0000313" key="3">
    <source>
        <dbReference type="Proteomes" id="UP000256919"/>
    </source>
</evidence>
<accession>A0A3D9N3X8</accession>
<proteinExistence type="predicted"/>